<evidence type="ECO:0000313" key="9">
    <source>
        <dbReference type="Proteomes" id="UP000029391"/>
    </source>
</evidence>
<feature type="transmembrane region" description="Helical" evidence="7">
    <location>
        <begin position="258"/>
        <end position="280"/>
    </location>
</feature>
<reference evidence="8 9" key="1">
    <citation type="submission" date="2013-09" db="EMBL/GenBank/DDBJ databases">
        <title>Genome sequencing of Arenimonas composti.</title>
        <authorList>
            <person name="Chen F."/>
            <person name="Wang G."/>
        </authorList>
    </citation>
    <scope>NUCLEOTIDE SEQUENCE [LARGE SCALE GENOMIC DNA]</scope>
    <source>
        <strain evidence="8 9">TR7-09</strain>
    </source>
</reference>
<dbReference type="RefSeq" id="WP_051239827.1">
    <property type="nucleotide sequence ID" value="NZ_AUFF01000003.1"/>
</dbReference>
<feature type="transmembrane region" description="Helical" evidence="7">
    <location>
        <begin position="286"/>
        <end position="313"/>
    </location>
</feature>
<dbReference type="PANTHER" id="PTHR21716:SF16">
    <property type="entry name" value="BLL1467 PROTEIN"/>
    <property type="match status" value="1"/>
</dbReference>
<keyword evidence="4 7" id="KW-1133">Transmembrane helix</keyword>
<evidence type="ECO:0000256" key="7">
    <source>
        <dbReference type="SAM" id="Phobius"/>
    </source>
</evidence>
<dbReference type="AlphaFoldDB" id="A0A091BF25"/>
<organism evidence="8 9">
    <name type="scientific">Arenimonas composti TR7-09 = DSM 18010</name>
    <dbReference type="NCBI Taxonomy" id="1121013"/>
    <lineage>
        <taxon>Bacteria</taxon>
        <taxon>Pseudomonadati</taxon>
        <taxon>Pseudomonadota</taxon>
        <taxon>Gammaproteobacteria</taxon>
        <taxon>Lysobacterales</taxon>
        <taxon>Lysobacteraceae</taxon>
        <taxon>Arenimonas</taxon>
    </lineage>
</organism>
<keyword evidence="5 7" id="KW-0472">Membrane</keyword>
<feature type="transmembrane region" description="Helical" evidence="7">
    <location>
        <begin position="320"/>
        <end position="337"/>
    </location>
</feature>
<protein>
    <recommendedName>
        <fullName evidence="10">Permease</fullName>
    </recommendedName>
</protein>
<feature type="transmembrane region" description="Helical" evidence="7">
    <location>
        <begin position="357"/>
        <end position="384"/>
    </location>
</feature>
<feature type="region of interest" description="Disordered" evidence="6">
    <location>
        <begin position="1"/>
        <end position="30"/>
    </location>
</feature>
<dbReference type="Proteomes" id="UP000029391">
    <property type="component" value="Unassembled WGS sequence"/>
</dbReference>
<evidence type="ECO:0000256" key="4">
    <source>
        <dbReference type="ARBA" id="ARBA00022989"/>
    </source>
</evidence>
<dbReference type="PANTHER" id="PTHR21716">
    <property type="entry name" value="TRANSMEMBRANE PROTEIN"/>
    <property type="match status" value="1"/>
</dbReference>
<evidence type="ECO:0000256" key="5">
    <source>
        <dbReference type="ARBA" id="ARBA00023136"/>
    </source>
</evidence>
<feature type="transmembrane region" description="Helical" evidence="7">
    <location>
        <begin position="206"/>
        <end position="228"/>
    </location>
</feature>
<comment type="caution">
    <text evidence="8">The sequence shown here is derived from an EMBL/GenBank/DDBJ whole genome shotgun (WGS) entry which is preliminary data.</text>
</comment>
<feature type="transmembrane region" description="Helical" evidence="7">
    <location>
        <begin position="67"/>
        <end position="86"/>
    </location>
</feature>
<evidence type="ECO:0000256" key="3">
    <source>
        <dbReference type="ARBA" id="ARBA00022692"/>
    </source>
</evidence>
<evidence type="ECO:0008006" key="10">
    <source>
        <dbReference type="Google" id="ProtNLM"/>
    </source>
</evidence>
<proteinExistence type="inferred from homology"/>
<keyword evidence="3 7" id="KW-0812">Transmembrane</keyword>
<dbReference type="GO" id="GO:0016020">
    <property type="term" value="C:membrane"/>
    <property type="evidence" value="ECO:0007669"/>
    <property type="project" value="UniProtKB-SubCell"/>
</dbReference>
<keyword evidence="9" id="KW-1185">Reference proteome</keyword>
<name>A0A091BF25_9GAMM</name>
<dbReference type="GO" id="GO:0055085">
    <property type="term" value="P:transmembrane transport"/>
    <property type="evidence" value="ECO:0007669"/>
    <property type="project" value="TreeGrafter"/>
</dbReference>
<evidence type="ECO:0000256" key="2">
    <source>
        <dbReference type="ARBA" id="ARBA00009773"/>
    </source>
</evidence>
<comment type="similarity">
    <text evidence="2">Belongs to the autoinducer-2 exporter (AI-2E) (TC 2.A.86) family.</text>
</comment>
<accession>A0A091BF25</accession>
<evidence type="ECO:0000256" key="6">
    <source>
        <dbReference type="SAM" id="MobiDB-lite"/>
    </source>
</evidence>
<dbReference type="OrthoDB" id="9799225at2"/>
<dbReference type="InterPro" id="IPR002549">
    <property type="entry name" value="AI-2E-like"/>
</dbReference>
<dbReference type="STRING" id="1121013.GCA_000426365_01831"/>
<evidence type="ECO:0000256" key="1">
    <source>
        <dbReference type="ARBA" id="ARBA00004141"/>
    </source>
</evidence>
<comment type="subcellular location">
    <subcellularLocation>
        <location evidence="1">Membrane</location>
        <topology evidence="1">Multi-pass membrane protein</topology>
    </subcellularLocation>
</comment>
<dbReference type="EMBL" id="AWXU01000023">
    <property type="protein sequence ID" value="KFN50142.1"/>
    <property type="molecule type" value="Genomic_DNA"/>
</dbReference>
<dbReference type="Pfam" id="PF01594">
    <property type="entry name" value="AI-2E_transport"/>
    <property type="match status" value="1"/>
</dbReference>
<sequence>MSAGISSPVPVPIPEGANAPPPAAPVDAAPPPVNTDAAADAVAAGAAKGATPQSSHLQRLQAMRTNARMLSVLVLGVVLYTCYFAASLIQPILLAAFFAMLLGPLMRKMPLRWLPRGISAFVLVALLIGVLGALGKFVAGPAGEWSQKAGFVMRDAAPKLQEMIRPIREATDAGGALDTITGEDESGERIVVRPPRADLLSATPKVLGAIFAVLLLTFSFLVFGDDLLNKLLALRPTRRQRKLTVEIVDQIQGDLSRYMLTICATSSILGVATAAWLYWLGVEDPLLWGVLAALLNLTPFVGPLVMMALLALVGLSEFDTLGAAALPATGFIILHGLESQLLTPLVLGRTMRINPLAIILWLLVWGWLWGVVGLLVAVPMLVCLKIVAARVEGWGHWAKLLE</sequence>
<gene>
    <name evidence="8" type="ORF">P873_08185</name>
</gene>
<feature type="compositionally biased region" description="Pro residues" evidence="6">
    <location>
        <begin position="9"/>
        <end position="30"/>
    </location>
</feature>
<feature type="transmembrane region" description="Helical" evidence="7">
    <location>
        <begin position="120"/>
        <end position="139"/>
    </location>
</feature>
<dbReference type="eggNOG" id="COG0628">
    <property type="taxonomic scope" value="Bacteria"/>
</dbReference>
<evidence type="ECO:0000313" key="8">
    <source>
        <dbReference type="EMBL" id="KFN50142.1"/>
    </source>
</evidence>